<protein>
    <submittedName>
        <fullName evidence="1">Uncharacterized protein</fullName>
    </submittedName>
</protein>
<dbReference type="EMBL" id="JBHSBN010000011">
    <property type="protein sequence ID" value="MFC4107761.1"/>
    <property type="molecule type" value="Genomic_DNA"/>
</dbReference>
<reference evidence="2" key="1">
    <citation type="journal article" date="2019" name="Int. J. Syst. Evol. Microbiol.">
        <title>The Global Catalogue of Microorganisms (GCM) 10K type strain sequencing project: providing services to taxonomists for standard genome sequencing and annotation.</title>
        <authorList>
            <consortium name="The Broad Institute Genomics Platform"/>
            <consortium name="The Broad Institute Genome Sequencing Center for Infectious Disease"/>
            <person name="Wu L."/>
            <person name="Ma J."/>
        </authorList>
    </citation>
    <scope>NUCLEOTIDE SEQUENCE [LARGE SCALE GENOMIC DNA]</scope>
    <source>
        <strain evidence="2">2902at01</strain>
    </source>
</reference>
<name>A0ABV8KP56_9ACTN</name>
<dbReference type="Proteomes" id="UP001595868">
    <property type="component" value="Unassembled WGS sequence"/>
</dbReference>
<sequence length="106" mass="11541">MTETMYIRFGALPEGGRSTNAETDELEAGVSCYRAEWQDADRDVICVYVPSDICIGTINQIDDRPVYIVTGDLLDTVGGDGEPLMTGCTAELVGPVEIVNYCIEEN</sequence>
<evidence type="ECO:0000313" key="1">
    <source>
        <dbReference type="EMBL" id="MFC4107761.1"/>
    </source>
</evidence>
<accession>A0ABV8KP56</accession>
<organism evidence="1 2">
    <name type="scientific">Micromonospora zhanjiangensis</name>
    <dbReference type="NCBI Taxonomy" id="1522057"/>
    <lineage>
        <taxon>Bacteria</taxon>
        <taxon>Bacillati</taxon>
        <taxon>Actinomycetota</taxon>
        <taxon>Actinomycetes</taxon>
        <taxon>Micromonosporales</taxon>
        <taxon>Micromonosporaceae</taxon>
        <taxon>Micromonospora</taxon>
    </lineage>
</organism>
<comment type="caution">
    <text evidence="1">The sequence shown here is derived from an EMBL/GenBank/DDBJ whole genome shotgun (WGS) entry which is preliminary data.</text>
</comment>
<keyword evidence="2" id="KW-1185">Reference proteome</keyword>
<evidence type="ECO:0000313" key="2">
    <source>
        <dbReference type="Proteomes" id="UP001595868"/>
    </source>
</evidence>
<dbReference type="RefSeq" id="WP_377547097.1">
    <property type="nucleotide sequence ID" value="NZ_JBHSBN010000011.1"/>
</dbReference>
<gene>
    <name evidence="1" type="ORF">ACFOX0_17745</name>
</gene>
<proteinExistence type="predicted"/>